<dbReference type="PANTHER" id="PTHR33745">
    <property type="entry name" value="RSBT ANTAGONIST PROTEIN RSBS-RELATED"/>
    <property type="match status" value="1"/>
</dbReference>
<dbReference type="PROSITE" id="PS50801">
    <property type="entry name" value="STAS"/>
    <property type="match status" value="1"/>
</dbReference>
<evidence type="ECO:0000256" key="1">
    <source>
        <dbReference type="ARBA" id="ARBA00022553"/>
    </source>
</evidence>
<dbReference type="InterPro" id="IPR002645">
    <property type="entry name" value="STAS_dom"/>
</dbReference>
<sequence>MGKQAELIGEKIVNNRFEITTLALDLRMEEDPDLVKKIKSRKYLSLTEQEAQEFGSTIVKYLGEAVYGDEKLYFDLITEWSKKAGEIAVLENIPLEESLDGLRFFRKAILKTIKQEADQSSITIDEVIDAISIIDPLIDRCIYSYSRVYLDEHKNEMTKAYANIQELLMPIVPITNGIAVLPIIGEMNEERSQYILEKTLEESKRLQLSHLIIDLSGIAIIDTMVAHNLNSIFNALKLLGVQPILTGMRAELTQTVISLGINFKAIATFRSLQMALESIGFVQDPAFIRF</sequence>
<feature type="domain" description="STAS" evidence="2">
    <location>
        <begin position="168"/>
        <end position="279"/>
    </location>
</feature>
<dbReference type="EMBL" id="CP020772">
    <property type="protein sequence ID" value="ARI77965.1"/>
    <property type="molecule type" value="Genomic_DNA"/>
</dbReference>
<accession>A0A1W5ZXC1</accession>
<evidence type="ECO:0000313" key="4">
    <source>
        <dbReference type="Proteomes" id="UP000192527"/>
    </source>
</evidence>
<keyword evidence="4" id="KW-1185">Reference proteome</keyword>
<dbReference type="KEGG" id="hmn:HM131_14395"/>
<organism evidence="3 4">
    <name type="scientific">Halobacillus mangrovi</name>
    <dbReference type="NCBI Taxonomy" id="402384"/>
    <lineage>
        <taxon>Bacteria</taxon>
        <taxon>Bacillati</taxon>
        <taxon>Bacillota</taxon>
        <taxon>Bacilli</taxon>
        <taxon>Bacillales</taxon>
        <taxon>Bacillaceae</taxon>
        <taxon>Halobacillus</taxon>
    </lineage>
</organism>
<keyword evidence="1" id="KW-0597">Phosphoprotein</keyword>
<dbReference type="STRING" id="402384.HM131_14395"/>
<dbReference type="AlphaFoldDB" id="A0A1W5ZXC1"/>
<dbReference type="SUPFAM" id="SSF52091">
    <property type="entry name" value="SpoIIaa-like"/>
    <property type="match status" value="1"/>
</dbReference>
<dbReference type="CDD" id="cd07041">
    <property type="entry name" value="STAS_RsbR_RsbS_like"/>
    <property type="match status" value="1"/>
</dbReference>
<protein>
    <recommendedName>
        <fullName evidence="2">STAS domain-containing protein</fullName>
    </recommendedName>
</protein>
<dbReference type="Proteomes" id="UP000192527">
    <property type="component" value="Chromosome"/>
</dbReference>
<reference evidence="3 4" key="1">
    <citation type="submission" date="2017-04" db="EMBL/GenBank/DDBJ databases">
        <title>The whole genome sequencing and assembly of Halobacillus mangrovi strain.</title>
        <authorList>
            <person name="Lee S.-J."/>
            <person name="Park M.-K."/>
            <person name="Kim J.-Y."/>
            <person name="Lee Y.-J."/>
            <person name="Yi H."/>
            <person name="Bahn Y.-S."/>
            <person name="Kim J.F."/>
            <person name="Lee D.-W."/>
        </authorList>
    </citation>
    <scope>NUCLEOTIDE SEQUENCE [LARGE SCALE GENOMIC DNA]</scope>
    <source>
        <strain evidence="3 4">KTB 131</strain>
    </source>
</reference>
<dbReference type="InterPro" id="IPR051932">
    <property type="entry name" value="Bact_StressResp_Reg"/>
</dbReference>
<evidence type="ECO:0000313" key="3">
    <source>
        <dbReference type="EMBL" id="ARI77965.1"/>
    </source>
</evidence>
<evidence type="ECO:0000259" key="2">
    <source>
        <dbReference type="PROSITE" id="PS50801"/>
    </source>
</evidence>
<gene>
    <name evidence="3" type="ORF">HM131_14395</name>
</gene>
<name>A0A1W5ZXC1_9BACI</name>
<dbReference type="RefSeq" id="WP_085030426.1">
    <property type="nucleotide sequence ID" value="NZ_CP020772.1"/>
</dbReference>
<dbReference type="PANTHER" id="PTHR33745:SF3">
    <property type="entry name" value="RSBT CO-ANTAGONIST PROTEIN RSBRC"/>
    <property type="match status" value="1"/>
</dbReference>
<dbReference type="Gene3D" id="3.30.750.24">
    <property type="entry name" value="STAS domain"/>
    <property type="match status" value="1"/>
</dbReference>
<dbReference type="OrthoDB" id="9800154at2"/>
<dbReference type="Pfam" id="PF01740">
    <property type="entry name" value="STAS"/>
    <property type="match status" value="1"/>
</dbReference>
<proteinExistence type="predicted"/>
<dbReference type="InterPro" id="IPR036513">
    <property type="entry name" value="STAS_dom_sf"/>
</dbReference>